<keyword evidence="6 9" id="KW-1133">Transmembrane helix</keyword>
<feature type="transmembrane region" description="Helical" evidence="9">
    <location>
        <begin position="183"/>
        <end position="202"/>
    </location>
</feature>
<keyword evidence="7 9" id="KW-0472">Membrane</keyword>
<feature type="transmembrane region" description="Helical" evidence="9">
    <location>
        <begin position="247"/>
        <end position="268"/>
    </location>
</feature>
<keyword evidence="3" id="KW-0813">Transport</keyword>
<keyword evidence="5 9" id="KW-0812">Transmembrane</keyword>
<feature type="transmembrane region" description="Helical" evidence="9">
    <location>
        <begin position="328"/>
        <end position="347"/>
    </location>
</feature>
<comment type="caution">
    <text evidence="10">The sequence shown here is derived from an EMBL/GenBank/DDBJ whole genome shotgun (WGS) entry which is preliminary data.</text>
</comment>
<comment type="similarity">
    <text evidence="2">Belongs to the nucleobase:cation symporter-2 (NCS2) (TC 2.A.40) family.</text>
</comment>
<dbReference type="PANTHER" id="PTHR42810">
    <property type="entry name" value="PURINE PERMEASE C1399.01C-RELATED"/>
    <property type="match status" value="1"/>
</dbReference>
<feature type="transmembrane region" description="Helical" evidence="9">
    <location>
        <begin position="95"/>
        <end position="113"/>
    </location>
</feature>
<dbReference type="InterPro" id="IPR017588">
    <property type="entry name" value="UacT-like"/>
</dbReference>
<keyword evidence="4" id="KW-1003">Cell membrane</keyword>
<dbReference type="EMBL" id="QXJK01000002">
    <property type="protein sequence ID" value="RIX36067.1"/>
    <property type="molecule type" value="Genomic_DNA"/>
</dbReference>
<evidence type="ECO:0000313" key="11">
    <source>
        <dbReference type="Proteomes" id="UP000285278"/>
    </source>
</evidence>
<accession>A0A418Q8N9</accession>
<feature type="transmembrane region" description="Helical" evidence="9">
    <location>
        <begin position="120"/>
        <end position="139"/>
    </location>
</feature>
<evidence type="ECO:0000256" key="8">
    <source>
        <dbReference type="SAM" id="MobiDB-lite"/>
    </source>
</evidence>
<dbReference type="PROSITE" id="PS01116">
    <property type="entry name" value="XANTH_URACIL_PERMASE"/>
    <property type="match status" value="1"/>
</dbReference>
<dbReference type="InterPro" id="IPR006043">
    <property type="entry name" value="NCS2"/>
</dbReference>
<dbReference type="GO" id="GO:0042907">
    <property type="term" value="F:xanthine transmembrane transporter activity"/>
    <property type="evidence" value="ECO:0007669"/>
    <property type="project" value="TreeGrafter"/>
</dbReference>
<dbReference type="NCBIfam" id="TIGR00801">
    <property type="entry name" value="ncs2"/>
    <property type="match status" value="1"/>
</dbReference>
<evidence type="ECO:0000256" key="9">
    <source>
        <dbReference type="SAM" id="Phobius"/>
    </source>
</evidence>
<evidence type="ECO:0000256" key="3">
    <source>
        <dbReference type="ARBA" id="ARBA00022448"/>
    </source>
</evidence>
<dbReference type="InterPro" id="IPR006042">
    <property type="entry name" value="Xan_ur_permease"/>
</dbReference>
<sequence>MANTTTAATTAATPNAPHPVDQRPPFGRLFILGLQHVLAMYAGAVAVPLIVGGAMVAAGKLQQSDIHHLIVADLFVAGIASIIQSVGFWKFGSRLPLIQGVSFVSVAPMIAIGSQFGVQAIYGSVITTGLIMIAVAPVFSKIVKYFPAIVTGTIMTIIGLSLMKVPAGWIVSDKMAPNLSGGLNFLLALVTLLTVVVIHRFSSANWRPMAILGGVIVGTIVAQLFGATNWTEMHKAEWIGVPTPFQFGLPTFQIGAILTMAIVGLVIMTETTGDIIAVGKITGRPASKQVLGNGLRADGLSTLLGGVFNTFPYTAFAQNVGLVSLSRVFSRFVVTASGVILIALGLLPKLGGAVAAIPTPVLGGAGIALFGMITASGIRTLASIEWNETRALIVGVSVSIALLPSISSGFYDALPKTFAMILDSGITMGAISIILLNLLLNRQGNGHVDETMGAETTPLGAAEVSAELASEADAEVGEPGGVEKKTATETKRALEGAGTP</sequence>
<keyword evidence="11" id="KW-1185">Reference proteome</keyword>
<evidence type="ECO:0000313" key="10">
    <source>
        <dbReference type="EMBL" id="RIX36067.1"/>
    </source>
</evidence>
<feature type="transmembrane region" description="Helical" evidence="9">
    <location>
        <begin position="417"/>
        <end position="440"/>
    </location>
</feature>
<evidence type="ECO:0000256" key="5">
    <source>
        <dbReference type="ARBA" id="ARBA00022692"/>
    </source>
</evidence>
<feature type="compositionally biased region" description="Low complexity" evidence="8">
    <location>
        <begin position="1"/>
        <end position="15"/>
    </location>
</feature>
<evidence type="ECO:0000256" key="2">
    <source>
        <dbReference type="ARBA" id="ARBA00008821"/>
    </source>
</evidence>
<evidence type="ECO:0000256" key="1">
    <source>
        <dbReference type="ARBA" id="ARBA00004651"/>
    </source>
</evidence>
<feature type="transmembrane region" description="Helical" evidence="9">
    <location>
        <begin position="70"/>
        <end position="89"/>
    </location>
</feature>
<feature type="transmembrane region" description="Helical" evidence="9">
    <location>
        <begin position="38"/>
        <end position="58"/>
    </location>
</feature>
<feature type="transmembrane region" description="Helical" evidence="9">
    <location>
        <begin position="390"/>
        <end position="411"/>
    </location>
</feature>
<feature type="region of interest" description="Disordered" evidence="8">
    <location>
        <begin position="1"/>
        <end position="20"/>
    </location>
</feature>
<evidence type="ECO:0000256" key="6">
    <source>
        <dbReference type="ARBA" id="ARBA00022989"/>
    </source>
</evidence>
<feature type="region of interest" description="Disordered" evidence="8">
    <location>
        <begin position="470"/>
        <end position="500"/>
    </location>
</feature>
<proteinExistence type="inferred from homology"/>
<protein>
    <submittedName>
        <fullName evidence="10">Purine permease</fullName>
    </submittedName>
</protein>
<dbReference type="PANTHER" id="PTHR42810:SF4">
    <property type="entry name" value="URIC ACID TRANSPORTER UACT"/>
    <property type="match status" value="1"/>
</dbReference>
<comment type="subcellular location">
    <subcellularLocation>
        <location evidence="1">Cell membrane</location>
        <topology evidence="1">Multi-pass membrane protein</topology>
    </subcellularLocation>
</comment>
<evidence type="ECO:0000256" key="7">
    <source>
        <dbReference type="ARBA" id="ARBA00023136"/>
    </source>
</evidence>
<dbReference type="AlphaFoldDB" id="A0A418Q8N9"/>
<dbReference type="NCBIfam" id="NF037981">
    <property type="entry name" value="NCS2_1"/>
    <property type="match status" value="1"/>
</dbReference>
<dbReference type="Pfam" id="PF00860">
    <property type="entry name" value="Xan_ur_permease"/>
    <property type="match status" value="1"/>
</dbReference>
<gene>
    <name evidence="10" type="ORF">D3M95_01815</name>
</gene>
<dbReference type="OrthoDB" id="9805749at2"/>
<reference evidence="10 11" key="1">
    <citation type="submission" date="2018-09" db="EMBL/GenBank/DDBJ databases">
        <title>Optimization and identification of Corynebacterium falsenii FN1-14 from fish paste.</title>
        <authorList>
            <person name="Daroonpunt R."/>
            <person name="Tanasupawat S."/>
        </authorList>
    </citation>
    <scope>NUCLEOTIDE SEQUENCE [LARGE SCALE GENOMIC DNA]</scope>
    <source>
        <strain evidence="10 11">FN1-14</strain>
    </source>
</reference>
<dbReference type="Proteomes" id="UP000285278">
    <property type="component" value="Unassembled WGS sequence"/>
</dbReference>
<dbReference type="GO" id="GO:0005886">
    <property type="term" value="C:plasma membrane"/>
    <property type="evidence" value="ECO:0007669"/>
    <property type="project" value="UniProtKB-SubCell"/>
</dbReference>
<dbReference type="NCBIfam" id="TIGR03173">
    <property type="entry name" value="pbuX"/>
    <property type="match status" value="1"/>
</dbReference>
<name>A0A418Q8N9_9CORY</name>
<dbReference type="STRING" id="1451189.CFAL_00570"/>
<feature type="compositionally biased region" description="Basic and acidic residues" evidence="8">
    <location>
        <begin position="481"/>
        <end position="494"/>
    </location>
</feature>
<evidence type="ECO:0000256" key="4">
    <source>
        <dbReference type="ARBA" id="ARBA00022475"/>
    </source>
</evidence>
<feature type="transmembrane region" description="Helical" evidence="9">
    <location>
        <begin position="353"/>
        <end position="378"/>
    </location>
</feature>
<organism evidence="10 11">
    <name type="scientific">Corynebacterium falsenii</name>
    <dbReference type="NCBI Taxonomy" id="108486"/>
    <lineage>
        <taxon>Bacteria</taxon>
        <taxon>Bacillati</taxon>
        <taxon>Actinomycetota</taxon>
        <taxon>Actinomycetes</taxon>
        <taxon>Mycobacteriales</taxon>
        <taxon>Corynebacteriaceae</taxon>
        <taxon>Corynebacterium</taxon>
    </lineage>
</organism>
<feature type="transmembrane region" description="Helical" evidence="9">
    <location>
        <begin position="145"/>
        <end position="171"/>
    </location>
</feature>
<feature type="transmembrane region" description="Helical" evidence="9">
    <location>
        <begin position="208"/>
        <end position="226"/>
    </location>
</feature>